<evidence type="ECO:0000259" key="3">
    <source>
        <dbReference type="Pfam" id="PF03072"/>
    </source>
</evidence>
<feature type="coiled-coil region" evidence="2">
    <location>
        <begin position="327"/>
        <end position="370"/>
    </location>
</feature>
<evidence type="ECO:0000259" key="4">
    <source>
        <dbReference type="Pfam" id="PF03086"/>
    </source>
</evidence>
<dbReference type="InterPro" id="IPR004306">
    <property type="entry name" value="DUF237"/>
</dbReference>
<organism evidence="5 6">
    <name type="scientific">Mycoplasmoides pneumoniae (strain ATCC 15531 / DSM 23978 / CIP 103766 / NBRC 14401 / NCTC 10119 / FH)</name>
    <name type="common">Mycoplasma pneumoniae</name>
    <dbReference type="NCBI Taxonomy" id="722438"/>
    <lineage>
        <taxon>Bacteria</taxon>
        <taxon>Bacillati</taxon>
        <taxon>Mycoplasmatota</taxon>
        <taxon>Mycoplasmoidales</taxon>
        <taxon>Mycoplasmoidaceae</taxon>
        <taxon>Mycoplasmoides</taxon>
    </lineage>
</organism>
<dbReference type="eggNOG" id="COG2268">
    <property type="taxonomic scope" value="Bacteria"/>
</dbReference>
<comment type="similarity">
    <text evidence="1">Belongs to the MG032/MG096/MG288 family.</text>
</comment>
<reference evidence="5 6" key="1">
    <citation type="journal article" date="2010" name="Appl. Environ. Microbiol.">
        <title>Targeted chromosomal knockouts in Mycoplasma pneumoniae.</title>
        <authorList>
            <person name="Krishnakumar R."/>
            <person name="Assad-Garcia N."/>
            <person name="Benders G.A."/>
            <person name="Phan Q."/>
            <person name="Montague M.G."/>
            <person name="Glass J.I."/>
        </authorList>
    </citation>
    <scope>NUCLEOTIDE SEQUENCE [LARGE SCALE GENOMIC DNA]</scope>
    <source>
        <strain evidence="6">ATCC 15531 / DSM 22911 / NBRC 14401 / NCTC 10119 / FH</strain>
    </source>
</reference>
<evidence type="ECO:0000313" key="6">
    <source>
        <dbReference type="Proteomes" id="UP000007756"/>
    </source>
</evidence>
<dbReference type="SMR" id="A0A0H3DNC9"/>
<dbReference type="STRING" id="722438.F539_00190"/>
<evidence type="ECO:0000256" key="2">
    <source>
        <dbReference type="SAM" id="Coils"/>
    </source>
</evidence>
<dbReference type="Pfam" id="PF03072">
    <property type="entry name" value="DUF237"/>
    <property type="match status" value="1"/>
</dbReference>
<dbReference type="PATRIC" id="fig|722438.3.peg.36"/>
<evidence type="ECO:0000256" key="1">
    <source>
        <dbReference type="ARBA" id="ARBA00010294"/>
    </source>
</evidence>
<dbReference type="Proteomes" id="UP000007756">
    <property type="component" value="Chromosome"/>
</dbReference>
<dbReference type="EMBL" id="CP002077">
    <property type="protein sequence ID" value="ADK87198.1"/>
    <property type="molecule type" value="Genomic_DNA"/>
</dbReference>
<dbReference type="AlphaFoldDB" id="A0A0H3DNC9"/>
<dbReference type="HOGENOM" id="CLU_412083_0_0_14"/>
<keyword evidence="2" id="KW-0175">Coiled coil</keyword>
<dbReference type="Pfam" id="PF03086">
    <property type="entry name" value="DUF240"/>
    <property type="match status" value="1"/>
</dbReference>
<dbReference type="InterPro" id="IPR004319">
    <property type="entry name" value="DUF240"/>
</dbReference>
<dbReference type="KEGG" id="mpj:MPNE_0038"/>
<feature type="domain" description="DUF237" evidence="3">
    <location>
        <begin position="485"/>
        <end position="621"/>
    </location>
</feature>
<sequence length="666" mass="76898">MKAFRKLLLGLALPTTIGPLLGLLLTNTDTVKNESLTTVRHRSSINQDFDGIFHTVKLLEPIQQSNADPAASFALFQQKFPNLKRVANSTLNTFDVYNLLSGWKSSLTAYLNQVLALQQRIKAADQIFPNQKETLPKDENPNIFEVLGAYGGKGFFPTLGSNGLHLPPQLFQFFRDFQLSSFTIKDFEVALVSEPDIVQHDKVRYAFQVQFNLVLQLQINRNPVLFDFNLQLKTNNFANQTSFDELFNEKTNPLNWQFFSKLKVNHLVYEGNDITQLANTLLQSQFNVLQLDLNKSIYRLNLNAMAQRFEHDWVQPLYAKRTQAKIAYEAEQARIAAENKRKELERQKLLAELKAKAEHYQKIKQARENMLKGLKSITDFVKFWKSPDRLLVGFNKQDDITTRAGVYKALQIAYANYPQWTFYLTLQGWKNGSELLLKRPSWTNLLSDIHFQKAFNLKNTVSEQTLGAATLPGYGYYGLRMSDWLRWALGYYSYIHMGVPQNVQTKFTGTPDNEQQVWIANEPFEWNKHYGVGPKYKDKAYRFNMEISFELEGWIAVKWWAWAFKGSIPGNWKGKLKVTHLFDGMVPVWELGPVNTHLPQYSFTDQQQLLFVPHSIQKIEAIGADKGINDLLKTQNLHNLERLSYESTNPIDLISYLLYAIQYIKV</sequence>
<accession>A0A0H3DNC9</accession>
<dbReference type="RefSeq" id="WP_010874392.1">
    <property type="nucleotide sequence ID" value="NZ_CP010546.1"/>
</dbReference>
<proteinExistence type="inferred from homology"/>
<feature type="domain" description="DUF240" evidence="4">
    <location>
        <begin position="66"/>
        <end position="298"/>
    </location>
</feature>
<dbReference type="PaxDb" id="722438-MPNE_0038"/>
<gene>
    <name evidence="5" type="ordered locus">MPNE_0038</name>
</gene>
<name>A0A0H3DNC9_MYCPB</name>
<evidence type="ECO:0000313" key="5">
    <source>
        <dbReference type="EMBL" id="ADK87198.1"/>
    </source>
</evidence>
<protein>
    <submittedName>
        <fullName evidence="5">MG032/MG096/MG288 family 2</fullName>
    </submittedName>
</protein>